<feature type="domain" description="Aminoglycoside phosphotransferase" evidence="1">
    <location>
        <begin position="443"/>
        <end position="513"/>
    </location>
</feature>
<comment type="caution">
    <text evidence="2">The sequence shown here is derived from an EMBL/GenBank/DDBJ whole genome shotgun (WGS) entry which is preliminary data.</text>
</comment>
<dbReference type="SUPFAM" id="SSF56112">
    <property type="entry name" value="Protein kinase-like (PK-like)"/>
    <property type="match status" value="1"/>
</dbReference>
<dbReference type="Proteomes" id="UP001530315">
    <property type="component" value="Unassembled WGS sequence"/>
</dbReference>
<dbReference type="AlphaFoldDB" id="A0ABD3PK39"/>
<organism evidence="2 3">
    <name type="scientific">Stephanodiscus triporus</name>
    <dbReference type="NCBI Taxonomy" id="2934178"/>
    <lineage>
        <taxon>Eukaryota</taxon>
        <taxon>Sar</taxon>
        <taxon>Stramenopiles</taxon>
        <taxon>Ochrophyta</taxon>
        <taxon>Bacillariophyta</taxon>
        <taxon>Coscinodiscophyceae</taxon>
        <taxon>Thalassiosirophycidae</taxon>
        <taxon>Stephanodiscales</taxon>
        <taxon>Stephanodiscaceae</taxon>
        <taxon>Stephanodiscus</taxon>
    </lineage>
</organism>
<evidence type="ECO:0000259" key="1">
    <source>
        <dbReference type="Pfam" id="PF01636"/>
    </source>
</evidence>
<name>A0ABD3PK39_9STRA</name>
<dbReference type="InterPro" id="IPR051678">
    <property type="entry name" value="AGP_Transferase"/>
</dbReference>
<dbReference type="InterPro" id="IPR002575">
    <property type="entry name" value="Aminoglycoside_PTrfase"/>
</dbReference>
<gene>
    <name evidence="2" type="ORF">ACHAW5_009391</name>
</gene>
<keyword evidence="3" id="KW-1185">Reference proteome</keyword>
<dbReference type="EMBL" id="JALLAZ020000722">
    <property type="protein sequence ID" value="KAL3788545.1"/>
    <property type="molecule type" value="Genomic_DNA"/>
</dbReference>
<evidence type="ECO:0000313" key="2">
    <source>
        <dbReference type="EMBL" id="KAL3788545.1"/>
    </source>
</evidence>
<protein>
    <recommendedName>
        <fullName evidence="1">Aminoglycoside phosphotransferase domain-containing protein</fullName>
    </recommendedName>
</protein>
<reference evidence="2 3" key="1">
    <citation type="submission" date="2024-10" db="EMBL/GenBank/DDBJ databases">
        <title>Updated reference genomes for cyclostephanoid diatoms.</title>
        <authorList>
            <person name="Roberts W.R."/>
            <person name="Alverson A.J."/>
        </authorList>
    </citation>
    <scope>NUCLEOTIDE SEQUENCE [LARGE SCALE GENOMIC DNA]</scope>
    <source>
        <strain evidence="2 3">AJA276-08</strain>
    </source>
</reference>
<sequence>MNRMPDERRRALVTLDISSTREIYSAQQKMRVVVISRIRLRRLDRRDSDCGDGVLHLRCGDAQGMSLSFPICWSCPAEATDRSGGSYPPPAFVRILCALRRGKNRLVLREWMRGACWWNLNTNRDYVESECTGPVILRGSYHRVHDASDADTICRGKSAAVQSTLSMARAEVAGYRLARLALDYDHGFKPFSVSYSGENSVSVANGDKHQSEEHHQMMDKLSEYDSLRPNHARIYVPEVLFFSHDDFECDTPWALLSYFENKVSDEIKILPQHLEVEIDDKSCGNQLIDGLQCDDMHPIMNSTTMLPCYHFPSTMVKIRHEFGFDEPHPRHGRVRADECLDYAMMILRDVIMPVQGYFFSLWPDSTYDKQMIGNLLSIGCFNSKQANQMVTPFQYQDMIVVYRHALNRLSKANTGPEEERKNDGRIIFLLRMLDECINALSCEWEKTGGRPPPLPPVLCHMDLQPQNLAFERDHDRNCFVASVMDWEEACFADPRFELLLICRKVLANREQAETMWQSYSVFVQQCNSLLSLKTEMNIHWTIGGIEPWLKLETVHSLCTLSMQAMDLIGVGRSPWETKLNLWGKIARERQRLVHMGWIFCDYDGP</sequence>
<dbReference type="InterPro" id="IPR011009">
    <property type="entry name" value="Kinase-like_dom_sf"/>
</dbReference>
<accession>A0ABD3PK39</accession>
<dbReference type="Gene3D" id="3.90.1200.10">
    <property type="match status" value="1"/>
</dbReference>
<proteinExistence type="predicted"/>
<dbReference type="PANTHER" id="PTHR21310">
    <property type="entry name" value="AMINOGLYCOSIDE PHOSPHOTRANSFERASE-RELATED-RELATED"/>
    <property type="match status" value="1"/>
</dbReference>
<dbReference type="PANTHER" id="PTHR21310:SF40">
    <property type="entry name" value="AMINOGLYCOSIDE PHOSPHOTRANSFERASE DOMAIN-CONTAINING PROTEIN-RELATED"/>
    <property type="match status" value="1"/>
</dbReference>
<evidence type="ECO:0000313" key="3">
    <source>
        <dbReference type="Proteomes" id="UP001530315"/>
    </source>
</evidence>
<dbReference type="Pfam" id="PF01636">
    <property type="entry name" value="APH"/>
    <property type="match status" value="1"/>
</dbReference>